<dbReference type="InterPro" id="IPR051791">
    <property type="entry name" value="Pra-immunoreactive"/>
</dbReference>
<accession>A0A1H6LAV6</accession>
<name>A0A1H6LAV6_9FLAO</name>
<feature type="transmembrane region" description="Helical" evidence="6">
    <location>
        <begin position="66"/>
        <end position="83"/>
    </location>
</feature>
<dbReference type="PANTHER" id="PTHR36115:SF4">
    <property type="entry name" value="MEMBRANE PROTEIN"/>
    <property type="match status" value="1"/>
</dbReference>
<keyword evidence="2" id="KW-1003">Cell membrane</keyword>
<dbReference type="AlphaFoldDB" id="A0A1H6LAV6"/>
<evidence type="ECO:0000256" key="6">
    <source>
        <dbReference type="SAM" id="Phobius"/>
    </source>
</evidence>
<organism evidence="8 9">
    <name type="scientific">Paenimyroides marinum</name>
    <dbReference type="NCBI Taxonomy" id="1159016"/>
    <lineage>
        <taxon>Bacteria</taxon>
        <taxon>Pseudomonadati</taxon>
        <taxon>Bacteroidota</taxon>
        <taxon>Flavobacteriia</taxon>
        <taxon>Flavobacteriales</taxon>
        <taxon>Flavobacteriaceae</taxon>
        <taxon>Paenimyroides</taxon>
    </lineage>
</organism>
<sequence>MNLEHIVQKNKADKGLRFVNLLIDLIFFFLFLFGVGFVAGLLLYLINPYSTFFEDLGELNPFLDRIFTSILIVFYYFGMETLTKGRTIGKFITGTKVVTLEGELPTANIFLKRSLCRIIPFETFSFLGTNGWHDSIPKTTVVIKKHFDYEVEMQKNVAAIGTIDE</sequence>
<protein>
    <submittedName>
        <fullName evidence="8">Uncharacterized membrane protein YckC, RDD family</fullName>
    </submittedName>
</protein>
<evidence type="ECO:0000313" key="9">
    <source>
        <dbReference type="Proteomes" id="UP000199634"/>
    </source>
</evidence>
<dbReference type="InterPro" id="IPR010432">
    <property type="entry name" value="RDD"/>
</dbReference>
<dbReference type="EMBL" id="FNXE01000021">
    <property type="protein sequence ID" value="SEH83148.1"/>
    <property type="molecule type" value="Genomic_DNA"/>
</dbReference>
<dbReference type="Proteomes" id="UP000199634">
    <property type="component" value="Unassembled WGS sequence"/>
</dbReference>
<dbReference type="OrthoDB" id="762068at2"/>
<dbReference type="RefSeq" id="WP_091098886.1">
    <property type="nucleotide sequence ID" value="NZ_FNXE01000021.1"/>
</dbReference>
<dbReference type="STRING" id="1159016.SAMN02927937_01666"/>
<reference evidence="8 9" key="1">
    <citation type="submission" date="2016-10" db="EMBL/GenBank/DDBJ databases">
        <authorList>
            <person name="de Groot N.N."/>
        </authorList>
    </citation>
    <scope>NUCLEOTIDE SEQUENCE [LARGE SCALE GENOMIC DNA]</scope>
    <source>
        <strain evidence="8 9">CGMCC 1.10825</strain>
    </source>
</reference>
<evidence type="ECO:0000313" key="8">
    <source>
        <dbReference type="EMBL" id="SEH83148.1"/>
    </source>
</evidence>
<evidence type="ECO:0000256" key="1">
    <source>
        <dbReference type="ARBA" id="ARBA00004651"/>
    </source>
</evidence>
<feature type="domain" description="RDD" evidence="7">
    <location>
        <begin position="15"/>
        <end position="127"/>
    </location>
</feature>
<proteinExistence type="predicted"/>
<comment type="subcellular location">
    <subcellularLocation>
        <location evidence="1">Cell membrane</location>
        <topology evidence="1">Multi-pass membrane protein</topology>
    </subcellularLocation>
</comment>
<keyword evidence="9" id="KW-1185">Reference proteome</keyword>
<dbReference type="PANTHER" id="PTHR36115">
    <property type="entry name" value="PROLINE-RICH ANTIGEN HOMOLOG-RELATED"/>
    <property type="match status" value="1"/>
</dbReference>
<evidence type="ECO:0000256" key="3">
    <source>
        <dbReference type="ARBA" id="ARBA00022692"/>
    </source>
</evidence>
<evidence type="ECO:0000256" key="4">
    <source>
        <dbReference type="ARBA" id="ARBA00022989"/>
    </source>
</evidence>
<gene>
    <name evidence="8" type="ORF">SAMN02927937_01666</name>
</gene>
<evidence type="ECO:0000259" key="7">
    <source>
        <dbReference type="Pfam" id="PF06271"/>
    </source>
</evidence>
<dbReference type="Pfam" id="PF06271">
    <property type="entry name" value="RDD"/>
    <property type="match status" value="1"/>
</dbReference>
<feature type="transmembrane region" description="Helical" evidence="6">
    <location>
        <begin position="21"/>
        <end position="46"/>
    </location>
</feature>
<evidence type="ECO:0000256" key="5">
    <source>
        <dbReference type="ARBA" id="ARBA00023136"/>
    </source>
</evidence>
<keyword evidence="4 6" id="KW-1133">Transmembrane helix</keyword>
<keyword evidence="3 6" id="KW-0812">Transmembrane</keyword>
<keyword evidence="5 6" id="KW-0472">Membrane</keyword>
<dbReference type="GO" id="GO:0005886">
    <property type="term" value="C:plasma membrane"/>
    <property type="evidence" value="ECO:0007669"/>
    <property type="project" value="UniProtKB-SubCell"/>
</dbReference>
<evidence type="ECO:0000256" key="2">
    <source>
        <dbReference type="ARBA" id="ARBA00022475"/>
    </source>
</evidence>